<accession>A0AA88N1U4</accession>
<sequence length="66" mass="7104">MALPVGFVTTAGCQTVLARVRYCAISVDFKVEVGGQSGEEGELECGGFHSNDFLFPVMSSWEERGT</sequence>
<dbReference type="Proteomes" id="UP001187315">
    <property type="component" value="Unassembled WGS sequence"/>
</dbReference>
<reference evidence="1" key="1">
    <citation type="submission" date="2023-08" db="EMBL/GenBank/DDBJ databases">
        <title>Pelteobagrus vachellii genome.</title>
        <authorList>
            <person name="Liu H."/>
        </authorList>
    </citation>
    <scope>NUCLEOTIDE SEQUENCE</scope>
    <source>
        <strain evidence="1">PRFRI_2022a</strain>
        <tissue evidence="1">Muscle</tissue>
    </source>
</reference>
<evidence type="ECO:0000313" key="2">
    <source>
        <dbReference type="Proteomes" id="UP001187315"/>
    </source>
</evidence>
<protein>
    <submittedName>
        <fullName evidence="1">Uncharacterized protein</fullName>
    </submittedName>
</protein>
<organism evidence="1 2">
    <name type="scientific">Tachysurus vachellii</name>
    <name type="common">Darkbarbel catfish</name>
    <name type="synonym">Pelteobagrus vachellii</name>
    <dbReference type="NCBI Taxonomy" id="175792"/>
    <lineage>
        <taxon>Eukaryota</taxon>
        <taxon>Metazoa</taxon>
        <taxon>Chordata</taxon>
        <taxon>Craniata</taxon>
        <taxon>Vertebrata</taxon>
        <taxon>Euteleostomi</taxon>
        <taxon>Actinopterygii</taxon>
        <taxon>Neopterygii</taxon>
        <taxon>Teleostei</taxon>
        <taxon>Ostariophysi</taxon>
        <taxon>Siluriformes</taxon>
        <taxon>Bagridae</taxon>
        <taxon>Tachysurus</taxon>
    </lineage>
</organism>
<evidence type="ECO:0000313" key="1">
    <source>
        <dbReference type="EMBL" id="KAK2846158.1"/>
    </source>
</evidence>
<dbReference type="AlphaFoldDB" id="A0AA88N1U4"/>
<keyword evidence="2" id="KW-1185">Reference proteome</keyword>
<proteinExistence type="predicted"/>
<dbReference type="EMBL" id="JAVHJS010000010">
    <property type="protein sequence ID" value="KAK2846158.1"/>
    <property type="molecule type" value="Genomic_DNA"/>
</dbReference>
<comment type="caution">
    <text evidence="1">The sequence shown here is derived from an EMBL/GenBank/DDBJ whole genome shotgun (WGS) entry which is preliminary data.</text>
</comment>
<name>A0AA88N1U4_TACVA</name>
<gene>
    <name evidence="1" type="ORF">Q7C36_011012</name>
</gene>